<keyword evidence="1" id="KW-0723">Serine/threonine-protein kinase</keyword>
<dbReference type="Gene3D" id="1.10.510.10">
    <property type="entry name" value="Transferase(Phosphotransferase) domain 1"/>
    <property type="match status" value="1"/>
</dbReference>
<dbReference type="GO" id="GO:0005524">
    <property type="term" value="F:ATP binding"/>
    <property type="evidence" value="ECO:0007669"/>
    <property type="project" value="UniProtKB-KW"/>
</dbReference>
<dbReference type="GO" id="GO:0004674">
    <property type="term" value="F:protein serine/threonine kinase activity"/>
    <property type="evidence" value="ECO:0007669"/>
    <property type="project" value="UniProtKB-KW"/>
</dbReference>
<evidence type="ECO:0000256" key="2">
    <source>
        <dbReference type="ARBA" id="ARBA00022679"/>
    </source>
</evidence>
<dbReference type="EMBL" id="DF968182">
    <property type="protein sequence ID" value="GAP43380.1"/>
    <property type="molecule type" value="Genomic_DNA"/>
</dbReference>
<evidence type="ECO:0000256" key="3">
    <source>
        <dbReference type="ARBA" id="ARBA00022741"/>
    </source>
</evidence>
<dbReference type="PANTHER" id="PTHR24345">
    <property type="entry name" value="SERINE/THREONINE-PROTEIN KINASE PLK"/>
    <property type="match status" value="1"/>
</dbReference>
<accession>A0A0S7C0Z7</accession>
<dbReference type="AlphaFoldDB" id="A0A0S7C0Z7"/>
<evidence type="ECO:0000313" key="7">
    <source>
        <dbReference type="EMBL" id="GAP43380.1"/>
    </source>
</evidence>
<keyword evidence="8" id="KW-1185">Reference proteome</keyword>
<evidence type="ECO:0000259" key="6">
    <source>
        <dbReference type="PROSITE" id="PS50011"/>
    </source>
</evidence>
<evidence type="ECO:0000256" key="5">
    <source>
        <dbReference type="ARBA" id="ARBA00022840"/>
    </source>
</evidence>
<dbReference type="PANTHER" id="PTHR24345:SF0">
    <property type="entry name" value="CELL CYCLE SERINE_THREONINE-PROTEIN KINASE CDC5_MSD2"/>
    <property type="match status" value="1"/>
</dbReference>
<proteinExistence type="predicted"/>
<keyword evidence="3" id="KW-0547">Nucleotide-binding</keyword>
<dbReference type="PROSITE" id="PS50011">
    <property type="entry name" value="PROTEIN_KINASE_DOM"/>
    <property type="match status" value="1"/>
</dbReference>
<dbReference type="SUPFAM" id="SSF56112">
    <property type="entry name" value="Protein kinase-like (PK-like)"/>
    <property type="match status" value="1"/>
</dbReference>
<evidence type="ECO:0000256" key="4">
    <source>
        <dbReference type="ARBA" id="ARBA00022777"/>
    </source>
</evidence>
<dbReference type="InterPro" id="IPR011009">
    <property type="entry name" value="Kinase-like_dom_sf"/>
</dbReference>
<dbReference type="STRING" id="1678841.TBC1_111533"/>
<keyword evidence="4 7" id="KW-0418">Kinase</keyword>
<dbReference type="Pfam" id="PF00069">
    <property type="entry name" value="Pkinase"/>
    <property type="match status" value="1"/>
</dbReference>
<name>A0A0S7C0Z7_9BACT</name>
<dbReference type="Proteomes" id="UP000053091">
    <property type="component" value="Unassembled WGS sequence"/>
</dbReference>
<evidence type="ECO:0000313" key="8">
    <source>
        <dbReference type="Proteomes" id="UP000053091"/>
    </source>
</evidence>
<protein>
    <submittedName>
        <fullName evidence="7">Protein containing protein kinase domain</fullName>
    </submittedName>
</protein>
<keyword evidence="2" id="KW-0808">Transferase</keyword>
<dbReference type="RefSeq" id="WP_062040363.1">
    <property type="nucleotide sequence ID" value="NZ_DF968182.1"/>
</dbReference>
<dbReference type="InterPro" id="IPR000719">
    <property type="entry name" value="Prot_kinase_dom"/>
</dbReference>
<gene>
    <name evidence="7" type="ORF">TBC1_111533</name>
</gene>
<reference evidence="7" key="1">
    <citation type="journal article" date="2015" name="Genome Announc.">
        <title>Draft Genome Sequence of Bacteroidales Strain TBC1, a Novel Isolate from a Methanogenic Wastewater Treatment System.</title>
        <authorList>
            <person name="Tourlousse D.M."/>
            <person name="Matsuura N."/>
            <person name="Sun L."/>
            <person name="Toyonaga M."/>
            <person name="Kuroda K."/>
            <person name="Ohashi A."/>
            <person name="Cruz R."/>
            <person name="Yamaguchi T."/>
            <person name="Sekiguchi Y."/>
        </authorList>
    </citation>
    <scope>NUCLEOTIDE SEQUENCE [LARGE SCALE GENOMIC DNA]</scope>
    <source>
        <strain evidence="7">TBC1</strain>
    </source>
</reference>
<feature type="domain" description="Protein kinase" evidence="6">
    <location>
        <begin position="16"/>
        <end position="364"/>
    </location>
</feature>
<evidence type="ECO:0000256" key="1">
    <source>
        <dbReference type="ARBA" id="ARBA00022527"/>
    </source>
</evidence>
<keyword evidence="5" id="KW-0067">ATP-binding</keyword>
<organism evidence="7">
    <name type="scientific">Lentimicrobium saccharophilum</name>
    <dbReference type="NCBI Taxonomy" id="1678841"/>
    <lineage>
        <taxon>Bacteria</taxon>
        <taxon>Pseudomonadati</taxon>
        <taxon>Bacteroidota</taxon>
        <taxon>Bacteroidia</taxon>
        <taxon>Bacteroidales</taxon>
        <taxon>Lentimicrobiaceae</taxon>
        <taxon>Lentimicrobium</taxon>
    </lineage>
</organism>
<dbReference type="PATRIC" id="fig|1678841.3.peg.1713"/>
<dbReference type="OrthoDB" id="1022767at2"/>
<sequence>MAKTVKITATDGSQVEFVDEMIGAGGMKDVYFSPDKSYVVAFFRDKQDFNAKDRLQNITGKYRENIFNQAGGEYWKDLYCWPTKIVEYNGKLGITCPTYQKQFFFKKGSINNDFLGIKGKEKEGKWYASAKNLNKFLAPEEKGDWFKYFQICIRISRAVKRLHAAGLAHSDLSYKNVLVDPTTGQASIIDIDGLVVPGKYPPDVLGTPDFIAPEVISTKHLPITDAKRKLPSIKTDRHALAVMIYMYLLYRHPLRGGKVNDLDSAKDEELSMGIKALFIEHPTDRSNRVKVDQLHPSQLPQGDPVKIPYSVCGPYLKELFNKAFIDGLQNPDIRPTADEWEQALLKTVDLMQPCQNPNCWHKWFVFDNSTKPKCPFCGTEYKGQLPVLNLYYSPKVGVFKPENYRLMVYNKQLLYMWHVNRFVNANEKTTPDQKIPVGDFHFHNGKWILINRKLTSMYDKDIDKKIEIGEAVELTEGKKILLSKENGGRLIIVQLVKS</sequence>